<dbReference type="EMBL" id="GEZM01035579">
    <property type="protein sequence ID" value="JAV83172.1"/>
    <property type="molecule type" value="Transcribed_RNA"/>
</dbReference>
<evidence type="ECO:0000313" key="3">
    <source>
        <dbReference type="EMBL" id="JAV83171.1"/>
    </source>
</evidence>
<organism evidence="3">
    <name type="scientific">Photinus pyralis</name>
    <name type="common">Common eastern firefly</name>
    <name type="synonym">Lampyris pyralis</name>
    <dbReference type="NCBI Taxonomy" id="7054"/>
    <lineage>
        <taxon>Eukaryota</taxon>
        <taxon>Metazoa</taxon>
        <taxon>Ecdysozoa</taxon>
        <taxon>Arthropoda</taxon>
        <taxon>Hexapoda</taxon>
        <taxon>Insecta</taxon>
        <taxon>Pterygota</taxon>
        <taxon>Neoptera</taxon>
        <taxon>Endopterygota</taxon>
        <taxon>Coleoptera</taxon>
        <taxon>Polyphaga</taxon>
        <taxon>Elateriformia</taxon>
        <taxon>Elateroidea</taxon>
        <taxon>Lampyridae</taxon>
        <taxon>Lampyrinae</taxon>
        <taxon>Photinus</taxon>
    </lineage>
</organism>
<feature type="transmembrane region" description="Helical" evidence="2">
    <location>
        <begin position="609"/>
        <end position="633"/>
    </location>
</feature>
<keyword evidence="2" id="KW-0472">Membrane</keyword>
<keyword evidence="2" id="KW-1133">Transmembrane helix</keyword>
<sequence>MSVKGVPVKIITGAHWKNLPEVIAYSATIPFTYQTEWNLRSTQTESPRHTACNTSEHLCEVGNQIASLEKLLDKDLNMFAKTLEPELWGDFMVKKARINPTARARRGLDFIGDFFSFCCGIATERKVDSLQSEHQKILEYLDHVHSGLNKNIRDITINSKNFAKYHEEINGNLAEIRNKISVLTTYSNSIKSTLEQVNRSHEGEIYKIFQYLYGNLFKLTKLVRLIETSEVLTSCKEHRIPSSIVHPSILRNDLILLDSELSKDNHTLSLSVNELSRYYKLQICDCTFTDQQLIVHIKIPIGRLNLNWKIYELITTPFAWNNNTCVLMHDPLYLAVALQADRSHIIKPISGVSLHHCKPYNDKLCFLPRYNSDSTYGPQCAFKMFTGATVQELEEHCSFRCHSSNSMIISEITDNSFVITHPEYPTVIKCNGREELLPSYVYNQPGALQIELPCSCAVNVNDQEVIGTRFPCATSDHSTYKAVHILPAIWSNLKTYVIKSNQHDTLFYNITECLNPNWTTTVPHLNLTTTSKLSTIVESVEDAVHTTVDSLYSYQGDTKYFIWNSILTMLVLLIGYKVWRRNAIPLAIVPSVQSVAGLTRQEQHAIEEILAYFMAAVLTLFILTILICVLIKLRQGIRRRNRFRNLQRPPWLTAIPEEYPNQARVEDIRMETLSESRETVRTPTGGKSHFYVDHQLASSSQSIPGRSLRAAQPQWE</sequence>
<evidence type="ECO:0000256" key="1">
    <source>
        <dbReference type="SAM" id="MobiDB-lite"/>
    </source>
</evidence>
<accession>A0A1Y1MC57</accession>
<proteinExistence type="predicted"/>
<keyword evidence="2" id="KW-0812">Transmembrane</keyword>
<dbReference type="AlphaFoldDB" id="A0A1Y1MC57"/>
<protein>
    <submittedName>
        <fullName evidence="3">Uncharacterized protein</fullName>
    </submittedName>
</protein>
<reference evidence="3" key="1">
    <citation type="journal article" date="2016" name="Sci. Rep.">
        <title>Molecular characterization of firefly nuptial gifts: a multi-omics approach sheds light on postcopulatory sexual selection.</title>
        <authorList>
            <person name="Al-Wathiqui N."/>
            <person name="Fallon T.R."/>
            <person name="South A."/>
            <person name="Weng J.K."/>
            <person name="Lewis S.M."/>
        </authorList>
    </citation>
    <scope>NUCLEOTIDE SEQUENCE</scope>
</reference>
<name>A0A1Y1MC57_PHOPY</name>
<evidence type="ECO:0000256" key="2">
    <source>
        <dbReference type="SAM" id="Phobius"/>
    </source>
</evidence>
<dbReference type="EMBL" id="GEZM01035580">
    <property type="protein sequence ID" value="JAV83171.1"/>
    <property type="molecule type" value="Transcribed_RNA"/>
</dbReference>
<feature type="region of interest" description="Disordered" evidence="1">
    <location>
        <begin position="697"/>
        <end position="716"/>
    </location>
</feature>